<evidence type="ECO:0000313" key="3">
    <source>
        <dbReference type="Proteomes" id="UP000250796"/>
    </source>
</evidence>
<dbReference type="KEGG" id="minf:MESINF_1570"/>
<sequence length="179" mass="20431">MNWYLNFVRGYPFVSAMIQFAVLGTLGDLVSRRLSGSKESASVSLILTKMLVWAVLSIFIKVAFIGFEGFVNTLGLYRVLPVVFFENGFLNALARSLAMNLQFGVFLVLLHRLLDNVVERKRNWKKLDSAFLSLLWFWIPAHTVTFMLPKDYQIGLAALWSFMLGLLLSTFTHSNREVE</sequence>
<evidence type="ECO:0000313" key="2">
    <source>
        <dbReference type="EMBL" id="SSC13014.1"/>
    </source>
</evidence>
<dbReference type="Proteomes" id="UP000250796">
    <property type="component" value="Chromosome MESINF"/>
</dbReference>
<protein>
    <submittedName>
        <fullName evidence="2">Uncharacterized protein</fullName>
    </submittedName>
</protein>
<dbReference type="AlphaFoldDB" id="A0A7Z7LFH5"/>
<accession>A0A7Z7LFH5</accession>
<name>A0A7Z7LFH5_9BACT</name>
<gene>
    <name evidence="2" type="ORF">MESINF_1570</name>
</gene>
<keyword evidence="1" id="KW-0812">Transmembrane</keyword>
<keyword evidence="3" id="KW-1185">Reference proteome</keyword>
<feature type="transmembrane region" description="Helical" evidence="1">
    <location>
        <begin position="51"/>
        <end position="72"/>
    </location>
</feature>
<reference evidence="2 3" key="1">
    <citation type="submission" date="2017-01" db="EMBL/GenBank/DDBJ databases">
        <authorList>
            <person name="Erauso G."/>
        </authorList>
    </citation>
    <scope>NUCLEOTIDE SEQUENCE [LARGE SCALE GENOMIC DNA]</scope>
    <source>
        <strain evidence="2">MESINF1</strain>
    </source>
</reference>
<feature type="transmembrane region" description="Helical" evidence="1">
    <location>
        <begin position="130"/>
        <end position="148"/>
    </location>
</feature>
<keyword evidence="1" id="KW-0472">Membrane</keyword>
<feature type="transmembrane region" description="Helical" evidence="1">
    <location>
        <begin position="154"/>
        <end position="172"/>
    </location>
</feature>
<feature type="transmembrane region" description="Helical" evidence="1">
    <location>
        <begin position="12"/>
        <end position="30"/>
    </location>
</feature>
<organism evidence="2 3">
    <name type="scientific">Mesotoga infera</name>
    <dbReference type="NCBI Taxonomy" id="1236046"/>
    <lineage>
        <taxon>Bacteria</taxon>
        <taxon>Thermotogati</taxon>
        <taxon>Thermotogota</taxon>
        <taxon>Thermotogae</taxon>
        <taxon>Kosmotogales</taxon>
        <taxon>Kosmotogaceae</taxon>
        <taxon>Mesotoga</taxon>
    </lineage>
</organism>
<evidence type="ECO:0000256" key="1">
    <source>
        <dbReference type="SAM" id="Phobius"/>
    </source>
</evidence>
<keyword evidence="1" id="KW-1133">Transmembrane helix</keyword>
<proteinExistence type="predicted"/>
<dbReference type="RefSeq" id="WP_169699213.1">
    <property type="nucleotide sequence ID" value="NZ_LS974202.1"/>
</dbReference>
<feature type="transmembrane region" description="Helical" evidence="1">
    <location>
        <begin position="92"/>
        <end position="110"/>
    </location>
</feature>
<dbReference type="EMBL" id="LS974202">
    <property type="protein sequence ID" value="SSC13014.1"/>
    <property type="molecule type" value="Genomic_DNA"/>
</dbReference>